<comment type="caution">
    <text evidence="4">The sequence shown here is derived from an EMBL/GenBank/DDBJ whole genome shotgun (WGS) entry which is preliminary data.</text>
</comment>
<dbReference type="Proteomes" id="UP001138997">
    <property type="component" value="Unassembled WGS sequence"/>
</dbReference>
<dbReference type="PANTHER" id="PTHR42949:SF3">
    <property type="entry name" value="ANAEROBIC GLYCEROL-3-PHOSPHATE DEHYDROGENASE SUBUNIT B"/>
    <property type="match status" value="1"/>
</dbReference>
<dbReference type="CDD" id="cd19946">
    <property type="entry name" value="GlpA-like_Fer2_BFD-like"/>
    <property type="match status" value="1"/>
</dbReference>
<dbReference type="PIRSF" id="PIRSF037495">
    <property type="entry name" value="Opine_OX_OoxA/HcnB"/>
    <property type="match status" value="1"/>
</dbReference>
<feature type="domain" description="FAD/NAD(P)-binding" evidence="3">
    <location>
        <begin position="7"/>
        <end position="333"/>
    </location>
</feature>
<dbReference type="PRINTS" id="PR00411">
    <property type="entry name" value="PNDRDTASEI"/>
</dbReference>
<evidence type="ECO:0000313" key="4">
    <source>
        <dbReference type="EMBL" id="MCD5315174.1"/>
    </source>
</evidence>
<dbReference type="EMBL" id="JAJOMB010000020">
    <property type="protein sequence ID" value="MCD5315174.1"/>
    <property type="molecule type" value="Genomic_DNA"/>
</dbReference>
<feature type="domain" description="BFD-like [2Fe-2S]-binding" evidence="2">
    <location>
        <begin position="386"/>
        <end position="437"/>
    </location>
</feature>
<evidence type="ECO:0000259" key="2">
    <source>
        <dbReference type="Pfam" id="PF04324"/>
    </source>
</evidence>
<dbReference type="InterPro" id="IPR007419">
    <property type="entry name" value="BFD-like_2Fe2S-bd_dom"/>
</dbReference>
<accession>A0A9X1SWW6</accession>
<dbReference type="InterPro" id="IPR051691">
    <property type="entry name" value="Metab_Enz_Cyan_OpOx_G3PDH"/>
</dbReference>
<dbReference type="SUPFAM" id="SSF51905">
    <property type="entry name" value="FAD/NAD(P)-binding domain"/>
    <property type="match status" value="1"/>
</dbReference>
<evidence type="ECO:0000259" key="3">
    <source>
        <dbReference type="Pfam" id="PF07992"/>
    </source>
</evidence>
<reference evidence="4" key="1">
    <citation type="submission" date="2021-11" db="EMBL/GenBank/DDBJ databases">
        <title>Streptomyces corallinus and Kineosporia corallina sp. nov., two new coral-derived marine actinobacteria.</title>
        <authorList>
            <person name="Buangrab K."/>
            <person name="Sutthacheep M."/>
            <person name="Yeemin T."/>
            <person name="Harunari E."/>
            <person name="Igarashi Y."/>
            <person name="Sripreechasak P."/>
            <person name="Kanchanasin P."/>
            <person name="Tanasupawat S."/>
            <person name="Phongsopitanun W."/>
        </authorList>
    </citation>
    <scope>NUCLEOTIDE SEQUENCE</scope>
    <source>
        <strain evidence="4">JCM 31032</strain>
    </source>
</reference>
<dbReference type="Gene3D" id="3.50.50.60">
    <property type="entry name" value="FAD/NAD(P)-binding domain"/>
    <property type="match status" value="2"/>
</dbReference>
<dbReference type="RefSeq" id="WP_231447975.1">
    <property type="nucleotide sequence ID" value="NZ_JAJOMB010000020.1"/>
</dbReference>
<gene>
    <name evidence="4" type="ORF">LR394_30140</name>
</gene>
<dbReference type="InterPro" id="IPR017224">
    <property type="entry name" value="Opine_Oxase_asu/HCN_bsu"/>
</dbReference>
<dbReference type="Pfam" id="PF07992">
    <property type="entry name" value="Pyr_redox_2"/>
    <property type="match status" value="1"/>
</dbReference>
<dbReference type="AlphaFoldDB" id="A0A9X1SWW6"/>
<keyword evidence="5" id="KW-1185">Reference proteome</keyword>
<dbReference type="GO" id="GO:0016491">
    <property type="term" value="F:oxidoreductase activity"/>
    <property type="evidence" value="ECO:0007669"/>
    <property type="project" value="UniProtKB-KW"/>
</dbReference>
<protein>
    <submittedName>
        <fullName evidence="4">FAD-dependent oxidoreductase</fullName>
    </submittedName>
</protein>
<evidence type="ECO:0000313" key="5">
    <source>
        <dbReference type="Proteomes" id="UP001138997"/>
    </source>
</evidence>
<dbReference type="InterPro" id="IPR023753">
    <property type="entry name" value="FAD/NAD-binding_dom"/>
</dbReference>
<dbReference type="InterPro" id="IPR036188">
    <property type="entry name" value="FAD/NAD-bd_sf"/>
</dbReference>
<name>A0A9X1SWW6_9ACTN</name>
<dbReference type="InterPro" id="IPR041854">
    <property type="entry name" value="BFD-like_2Fe2S-bd_dom_sf"/>
</dbReference>
<dbReference type="PRINTS" id="PR00368">
    <property type="entry name" value="FADPNR"/>
</dbReference>
<dbReference type="Gene3D" id="1.10.10.1100">
    <property type="entry name" value="BFD-like [2Fe-2S]-binding domain"/>
    <property type="match status" value="1"/>
</dbReference>
<dbReference type="Pfam" id="PF04324">
    <property type="entry name" value="Fer2_BFD"/>
    <property type="match status" value="1"/>
</dbReference>
<keyword evidence="1" id="KW-0560">Oxidoreductase</keyword>
<evidence type="ECO:0000256" key="1">
    <source>
        <dbReference type="ARBA" id="ARBA00023002"/>
    </source>
</evidence>
<dbReference type="PANTHER" id="PTHR42949">
    <property type="entry name" value="ANAEROBIC GLYCEROL-3-PHOSPHATE DEHYDROGENASE SUBUNIT B"/>
    <property type="match status" value="1"/>
</dbReference>
<organism evidence="4 5">
    <name type="scientific">Kineosporia babensis</name>
    <dbReference type="NCBI Taxonomy" id="499548"/>
    <lineage>
        <taxon>Bacteria</taxon>
        <taxon>Bacillati</taxon>
        <taxon>Actinomycetota</taxon>
        <taxon>Actinomycetes</taxon>
        <taxon>Kineosporiales</taxon>
        <taxon>Kineosporiaceae</taxon>
        <taxon>Kineosporia</taxon>
    </lineage>
</organism>
<proteinExistence type="predicted"/>
<sequence>MSEKACQVLIIGGGPAGMSAARAALAGGAQVVLLEAGDALGGQFWRHLPESRKGGEEQVLHHKWRHFNTVQRELRDDPGCEVVLGAHVWAIERPDGGQAPAVHVMVGPPDGADREPRTYLPQSIIFATGGQERTLPFPGWDLPGVYTAGAAQALAKGERVAVGQRVLVAGAGPFLLPVVTSLIRTGATVIGVAEASGWKRLAKGWLSRPWELAATRSKAGELGGYLREMVHHRVPYRAGTTVIAAHGEESVESVTLARLDADWKPVPGTQRRVEVDAVCVSHGFVPRTELALTVGCTVDAHGFVVVDDQQRTSVENVFCAGELTGIGGVDLALAEGEIAGATAAGTQPRASVVKARNVFRAFAERLQTAHGIRPGWQTWPEPGTTLCRCEDVTVGEVREVAAATQARGLRSLKLTTRAGLGPCQGRTCGRNTEEILSSCGLLDPGRTARRPIAIPVRLGELAATTSSQREETP</sequence>